<dbReference type="GeneID" id="11522213"/>
<dbReference type="AlphaFoldDB" id="G2RHS2"/>
<gene>
    <name evidence="1" type="ORF">THITE_2058850</name>
</gene>
<sequence length="78" mass="8105">MDRLYSGSRHGLDKICPLLKSSVLVFGAGPTGMLAQLLPHSGCSQVTIAVPSGSKTDVAKQLDAADTYTELSRSDLGA</sequence>
<dbReference type="STRING" id="578455.G2RHS2"/>
<dbReference type="KEGG" id="ttt:THITE_2058850"/>
<name>G2RHS2_THETT</name>
<evidence type="ECO:0008006" key="3">
    <source>
        <dbReference type="Google" id="ProtNLM"/>
    </source>
</evidence>
<dbReference type="InterPro" id="IPR036291">
    <property type="entry name" value="NAD(P)-bd_dom_sf"/>
</dbReference>
<dbReference type="Gene3D" id="3.40.50.720">
    <property type="entry name" value="NAD(P)-binding Rossmann-like Domain"/>
    <property type="match status" value="1"/>
</dbReference>
<evidence type="ECO:0000313" key="2">
    <source>
        <dbReference type="Proteomes" id="UP000008181"/>
    </source>
</evidence>
<dbReference type="OrthoDB" id="256333at2759"/>
<evidence type="ECO:0000313" key="1">
    <source>
        <dbReference type="EMBL" id="AEO71384.1"/>
    </source>
</evidence>
<dbReference type="HOGENOM" id="CLU_2623737_0_0_1"/>
<organism evidence="1 2">
    <name type="scientific">Thermothielavioides terrestris (strain ATCC 38088 / NRRL 8126)</name>
    <name type="common">Thielavia terrestris</name>
    <dbReference type="NCBI Taxonomy" id="578455"/>
    <lineage>
        <taxon>Eukaryota</taxon>
        <taxon>Fungi</taxon>
        <taxon>Dikarya</taxon>
        <taxon>Ascomycota</taxon>
        <taxon>Pezizomycotina</taxon>
        <taxon>Sordariomycetes</taxon>
        <taxon>Sordariomycetidae</taxon>
        <taxon>Sordariales</taxon>
        <taxon>Chaetomiaceae</taxon>
        <taxon>Thermothielavioides</taxon>
        <taxon>Thermothielavioides terrestris</taxon>
    </lineage>
</organism>
<protein>
    <recommendedName>
        <fullName evidence="3">Alcohol dehydrogenase-like C-terminal domain-containing protein</fullName>
    </recommendedName>
</protein>
<dbReference type="RefSeq" id="XP_003657720.1">
    <property type="nucleotide sequence ID" value="XM_003657672.1"/>
</dbReference>
<dbReference type="Proteomes" id="UP000008181">
    <property type="component" value="Chromosome 6"/>
</dbReference>
<keyword evidence="2" id="KW-1185">Reference proteome</keyword>
<dbReference type="EMBL" id="CP003014">
    <property type="protein sequence ID" value="AEO71384.1"/>
    <property type="molecule type" value="Genomic_DNA"/>
</dbReference>
<dbReference type="SUPFAM" id="SSF51735">
    <property type="entry name" value="NAD(P)-binding Rossmann-fold domains"/>
    <property type="match status" value="1"/>
</dbReference>
<reference evidence="1 2" key="1">
    <citation type="journal article" date="2011" name="Nat. Biotechnol.">
        <title>Comparative genomic analysis of the thermophilic biomass-degrading fungi Myceliophthora thermophila and Thielavia terrestris.</title>
        <authorList>
            <person name="Berka R.M."/>
            <person name="Grigoriev I.V."/>
            <person name="Otillar R."/>
            <person name="Salamov A."/>
            <person name="Grimwood J."/>
            <person name="Reid I."/>
            <person name="Ishmael N."/>
            <person name="John T."/>
            <person name="Darmond C."/>
            <person name="Moisan M.-C."/>
            <person name="Henrissat B."/>
            <person name="Coutinho P.M."/>
            <person name="Lombard V."/>
            <person name="Natvig D.O."/>
            <person name="Lindquist E."/>
            <person name="Schmutz J."/>
            <person name="Lucas S."/>
            <person name="Harris P."/>
            <person name="Powlowski J."/>
            <person name="Bellemare A."/>
            <person name="Taylor D."/>
            <person name="Butler G."/>
            <person name="de Vries R.P."/>
            <person name="Allijn I.E."/>
            <person name="van den Brink J."/>
            <person name="Ushinsky S."/>
            <person name="Storms R."/>
            <person name="Powell A.J."/>
            <person name="Paulsen I.T."/>
            <person name="Elbourne L.D.H."/>
            <person name="Baker S.E."/>
            <person name="Magnuson J."/>
            <person name="LaBoissiere S."/>
            <person name="Clutterbuck A.J."/>
            <person name="Martinez D."/>
            <person name="Wogulis M."/>
            <person name="de Leon A.L."/>
            <person name="Rey M.W."/>
            <person name="Tsang A."/>
        </authorList>
    </citation>
    <scope>NUCLEOTIDE SEQUENCE [LARGE SCALE GENOMIC DNA]</scope>
    <source>
        <strain evidence="2">ATCC 38088 / NRRL 8126</strain>
    </source>
</reference>
<accession>G2RHS2</accession>
<proteinExistence type="predicted"/>